<protein>
    <submittedName>
        <fullName evidence="2">Uncharacterized protein</fullName>
    </submittedName>
</protein>
<sequence length="60" mass="6569">MQRVFFDELPPGFDIFAQQGGEDGDGAVRKWWPCSLLARLGGVDHDGQNGSAQDSYPLES</sequence>
<feature type="region of interest" description="Disordered" evidence="1">
    <location>
        <begin position="41"/>
        <end position="60"/>
    </location>
</feature>
<accession>A0A2Z5G2N9</accession>
<reference evidence="2 3" key="1">
    <citation type="journal article" date="2018" name="Front. Microbiol.">
        <title>Hydrolytic Capabilities as a Key to Environmental Success: Chitinolytic and Cellulolytic Acidobacteria From Acidic Sub-arctic Soils and Boreal Peatlands.</title>
        <authorList>
            <person name="Belova S.E."/>
            <person name="Ravin N.V."/>
            <person name="Pankratov T.A."/>
            <person name="Rakitin A.L."/>
            <person name="Ivanova A.A."/>
            <person name="Beletsky A.V."/>
            <person name="Mardanov A.V."/>
            <person name="Sinninghe Damste J.S."/>
            <person name="Dedysh S.N."/>
        </authorList>
    </citation>
    <scope>NUCLEOTIDE SEQUENCE [LARGE SCALE GENOMIC DNA]</scope>
    <source>
        <strain evidence="2 3">SBC82</strain>
    </source>
</reference>
<keyword evidence="3" id="KW-1185">Reference proteome</keyword>
<evidence type="ECO:0000313" key="2">
    <source>
        <dbReference type="EMBL" id="AXC13074.1"/>
    </source>
</evidence>
<name>A0A2Z5G2N9_9BACT</name>
<dbReference type="Proteomes" id="UP000253606">
    <property type="component" value="Chromosome"/>
</dbReference>
<evidence type="ECO:0000256" key="1">
    <source>
        <dbReference type="SAM" id="MobiDB-lite"/>
    </source>
</evidence>
<proteinExistence type="predicted"/>
<dbReference type="AlphaFoldDB" id="A0A2Z5G2N9"/>
<dbReference type="KEGG" id="abas:ACPOL_3795"/>
<dbReference type="EMBL" id="CP030840">
    <property type="protein sequence ID" value="AXC13074.1"/>
    <property type="molecule type" value="Genomic_DNA"/>
</dbReference>
<gene>
    <name evidence="2" type="ORF">ACPOL_3795</name>
</gene>
<evidence type="ECO:0000313" key="3">
    <source>
        <dbReference type="Proteomes" id="UP000253606"/>
    </source>
</evidence>
<organism evidence="2 3">
    <name type="scientific">Acidisarcina polymorpha</name>
    <dbReference type="NCBI Taxonomy" id="2211140"/>
    <lineage>
        <taxon>Bacteria</taxon>
        <taxon>Pseudomonadati</taxon>
        <taxon>Acidobacteriota</taxon>
        <taxon>Terriglobia</taxon>
        <taxon>Terriglobales</taxon>
        <taxon>Acidobacteriaceae</taxon>
        <taxon>Acidisarcina</taxon>
    </lineage>
</organism>